<reference evidence="1" key="1">
    <citation type="submission" date="2020-07" db="EMBL/GenBank/DDBJ databases">
        <title>Multicomponent nature underlies the extraordinary mechanical properties of spider dragline silk.</title>
        <authorList>
            <person name="Kono N."/>
            <person name="Nakamura H."/>
            <person name="Mori M."/>
            <person name="Yoshida Y."/>
            <person name="Ohtoshi R."/>
            <person name="Malay A.D."/>
            <person name="Moran D.A.P."/>
            <person name="Tomita M."/>
            <person name="Numata K."/>
            <person name="Arakawa K."/>
        </authorList>
    </citation>
    <scope>NUCLEOTIDE SEQUENCE</scope>
</reference>
<sequence>MEHFGAVDKRILCLNQAVLPNPGQGRDSRRGESIPFCRPLLEFLSGPDVAGFARRHFPTHPHMRLRIVTKQVKMLIRQDLTKTQLI</sequence>
<evidence type="ECO:0000313" key="1">
    <source>
        <dbReference type="EMBL" id="GFQ76763.1"/>
    </source>
</evidence>
<comment type="caution">
    <text evidence="1">The sequence shown here is derived from an EMBL/GenBank/DDBJ whole genome shotgun (WGS) entry which is preliminary data.</text>
</comment>
<dbReference type="EMBL" id="BMAO01011808">
    <property type="protein sequence ID" value="GFQ76763.1"/>
    <property type="molecule type" value="Genomic_DNA"/>
</dbReference>
<protein>
    <submittedName>
        <fullName evidence="1">Uncharacterized protein</fullName>
    </submittedName>
</protein>
<proteinExistence type="predicted"/>
<gene>
    <name evidence="1" type="ORF">TNCT_659501</name>
</gene>
<evidence type="ECO:0000313" key="2">
    <source>
        <dbReference type="Proteomes" id="UP000887116"/>
    </source>
</evidence>
<organism evidence="1 2">
    <name type="scientific">Trichonephila clavata</name>
    <name type="common">Joro spider</name>
    <name type="synonym">Nephila clavata</name>
    <dbReference type="NCBI Taxonomy" id="2740835"/>
    <lineage>
        <taxon>Eukaryota</taxon>
        <taxon>Metazoa</taxon>
        <taxon>Ecdysozoa</taxon>
        <taxon>Arthropoda</taxon>
        <taxon>Chelicerata</taxon>
        <taxon>Arachnida</taxon>
        <taxon>Araneae</taxon>
        <taxon>Araneomorphae</taxon>
        <taxon>Entelegynae</taxon>
        <taxon>Araneoidea</taxon>
        <taxon>Nephilidae</taxon>
        <taxon>Trichonephila</taxon>
    </lineage>
</organism>
<dbReference type="AlphaFoldDB" id="A0A8X6FCQ4"/>
<accession>A0A8X6FCQ4</accession>
<keyword evidence="2" id="KW-1185">Reference proteome</keyword>
<dbReference type="Proteomes" id="UP000887116">
    <property type="component" value="Unassembled WGS sequence"/>
</dbReference>
<name>A0A8X6FCQ4_TRICU</name>